<gene>
    <name evidence="1" type="ORF">RM649_15605</name>
</gene>
<comment type="caution">
    <text evidence="1">The sequence shown here is derived from an EMBL/GenBank/DDBJ whole genome shotgun (WGS) entry which is preliminary data.</text>
</comment>
<dbReference type="EMBL" id="JAVREX010000006">
    <property type="protein sequence ID" value="MDT0429068.1"/>
    <property type="molecule type" value="Genomic_DNA"/>
</dbReference>
<keyword evidence="2" id="KW-1185">Reference proteome</keyword>
<accession>A0ABU2RJP4</accession>
<sequence>MPTTWDIEGYGDFCLTLSRNHTPEQVLTAYGAEPGEARLMSASQCETEIEMTETNAILRAGKVGIWSFCIEFANPIGFSDLILRRLCTHSEAFSMTRSGHAMTIFKYARDGQLIEWFEPRDPQSVYGGSKQAFFDQIQRISPGSSASMASLEVMSGHIGAELTPEILHGPLLTVNVRNPDRALLTRPVPEFQIPARTGTRSGLGRRLGTIR</sequence>
<dbReference type="InterPro" id="IPR045592">
    <property type="entry name" value="DUF6461"/>
</dbReference>
<dbReference type="Pfam" id="PF20062">
    <property type="entry name" value="DUF6461"/>
    <property type="match status" value="1"/>
</dbReference>
<proteinExistence type="predicted"/>
<evidence type="ECO:0000313" key="2">
    <source>
        <dbReference type="Proteomes" id="UP001183777"/>
    </source>
</evidence>
<dbReference type="RefSeq" id="WP_311656996.1">
    <property type="nucleotide sequence ID" value="NZ_JAVREX010000006.1"/>
</dbReference>
<name>A0ABU2RJP4_9ACTN</name>
<reference evidence="2" key="1">
    <citation type="submission" date="2023-07" db="EMBL/GenBank/DDBJ databases">
        <title>30 novel species of actinomycetes from the DSMZ collection.</title>
        <authorList>
            <person name="Nouioui I."/>
        </authorList>
    </citation>
    <scope>NUCLEOTIDE SEQUENCE [LARGE SCALE GENOMIC DNA]</scope>
    <source>
        <strain evidence="2">DSM 41770</strain>
    </source>
</reference>
<evidence type="ECO:0000313" key="1">
    <source>
        <dbReference type="EMBL" id="MDT0429068.1"/>
    </source>
</evidence>
<dbReference type="Proteomes" id="UP001183777">
    <property type="component" value="Unassembled WGS sequence"/>
</dbReference>
<protein>
    <submittedName>
        <fullName evidence="1">DUF6461 domain-containing protein</fullName>
    </submittedName>
</protein>
<organism evidence="1 2">
    <name type="scientific">Streptomyces salyersiae</name>
    <dbReference type="NCBI Taxonomy" id="3075530"/>
    <lineage>
        <taxon>Bacteria</taxon>
        <taxon>Bacillati</taxon>
        <taxon>Actinomycetota</taxon>
        <taxon>Actinomycetes</taxon>
        <taxon>Kitasatosporales</taxon>
        <taxon>Streptomycetaceae</taxon>
        <taxon>Streptomyces</taxon>
    </lineage>
</organism>